<protein>
    <submittedName>
        <fullName evidence="1">Uncharacterized protein</fullName>
    </submittedName>
</protein>
<comment type="caution">
    <text evidence="1">The sequence shown here is derived from an EMBL/GenBank/DDBJ whole genome shotgun (WGS) entry which is preliminary data.</text>
</comment>
<evidence type="ECO:0000313" key="1">
    <source>
        <dbReference type="EMBL" id="MPN12729.1"/>
    </source>
</evidence>
<dbReference type="AlphaFoldDB" id="A0A645FHB0"/>
<dbReference type="EMBL" id="VSSQ01059137">
    <property type="protein sequence ID" value="MPN12729.1"/>
    <property type="molecule type" value="Genomic_DNA"/>
</dbReference>
<reference evidence="1" key="1">
    <citation type="submission" date="2019-08" db="EMBL/GenBank/DDBJ databases">
        <authorList>
            <person name="Kucharzyk K."/>
            <person name="Murdoch R.W."/>
            <person name="Higgins S."/>
            <person name="Loffler F."/>
        </authorList>
    </citation>
    <scope>NUCLEOTIDE SEQUENCE</scope>
</reference>
<proteinExistence type="predicted"/>
<sequence>MENLTLIFRGIIMIKTTKMSLQYLLGVITMTEKEKMLAKIAYSK</sequence>
<accession>A0A645FHB0</accession>
<name>A0A645FHB0_9ZZZZ</name>
<gene>
    <name evidence="1" type="ORF">SDC9_160049</name>
</gene>
<organism evidence="1">
    <name type="scientific">bioreactor metagenome</name>
    <dbReference type="NCBI Taxonomy" id="1076179"/>
    <lineage>
        <taxon>unclassified sequences</taxon>
        <taxon>metagenomes</taxon>
        <taxon>ecological metagenomes</taxon>
    </lineage>
</organism>